<keyword evidence="1" id="KW-0812">Transmembrane</keyword>
<protein>
    <submittedName>
        <fullName evidence="2">Uncharacterized protein</fullName>
    </submittedName>
</protein>
<evidence type="ECO:0000313" key="2">
    <source>
        <dbReference type="EMBL" id="MXU85882.1"/>
    </source>
</evidence>
<keyword evidence="1" id="KW-0472">Membrane</keyword>
<organism evidence="2">
    <name type="scientific">Ixodes ricinus</name>
    <name type="common">Common tick</name>
    <name type="synonym">Acarus ricinus</name>
    <dbReference type="NCBI Taxonomy" id="34613"/>
    <lineage>
        <taxon>Eukaryota</taxon>
        <taxon>Metazoa</taxon>
        <taxon>Ecdysozoa</taxon>
        <taxon>Arthropoda</taxon>
        <taxon>Chelicerata</taxon>
        <taxon>Arachnida</taxon>
        <taxon>Acari</taxon>
        <taxon>Parasitiformes</taxon>
        <taxon>Ixodida</taxon>
        <taxon>Ixodoidea</taxon>
        <taxon>Ixodidae</taxon>
        <taxon>Ixodinae</taxon>
        <taxon>Ixodes</taxon>
    </lineage>
</organism>
<feature type="transmembrane region" description="Helical" evidence="1">
    <location>
        <begin position="37"/>
        <end position="59"/>
    </location>
</feature>
<evidence type="ECO:0000256" key="1">
    <source>
        <dbReference type="SAM" id="Phobius"/>
    </source>
</evidence>
<dbReference type="AlphaFoldDB" id="A0A6B0U0A2"/>
<name>A0A6B0U0A2_IXORI</name>
<reference evidence="2" key="1">
    <citation type="submission" date="2019-12" db="EMBL/GenBank/DDBJ databases">
        <title>An insight into the sialome of adult female Ixodes ricinus ticks feeding for 6 days.</title>
        <authorList>
            <person name="Perner J."/>
            <person name="Ribeiro J.M.C."/>
        </authorList>
    </citation>
    <scope>NUCLEOTIDE SEQUENCE</scope>
    <source>
        <strain evidence="2">Semi-engorged</strain>
        <tissue evidence="2">Salivary glands</tissue>
    </source>
</reference>
<sequence length="88" mass="10286">MDLFSSKLLRMRTLALLASLPAVAIFARQSSGRRTYHLPLAVFLLSWPFLLEYTLVWLIKGNKDQYNSTHSKNKRRKRVAMAWFPPLH</sequence>
<dbReference type="EMBL" id="GIFC01003799">
    <property type="protein sequence ID" value="MXU85882.1"/>
    <property type="molecule type" value="Transcribed_RNA"/>
</dbReference>
<keyword evidence="1" id="KW-1133">Transmembrane helix</keyword>
<proteinExistence type="predicted"/>
<accession>A0A6B0U0A2</accession>